<keyword evidence="9 13" id="KW-0472">Membrane</keyword>
<dbReference type="SUPFAM" id="SSF103473">
    <property type="entry name" value="MFS general substrate transporter"/>
    <property type="match status" value="1"/>
</dbReference>
<keyword evidence="6 13" id="KW-1133">Transmembrane helix</keyword>
<dbReference type="InterPro" id="IPR050382">
    <property type="entry name" value="MFS_Na/Anion_cotransporter"/>
</dbReference>
<evidence type="ECO:0000259" key="14">
    <source>
        <dbReference type="PROSITE" id="PS50850"/>
    </source>
</evidence>
<dbReference type="OrthoDB" id="2985014at2759"/>
<feature type="transmembrane region" description="Helical" evidence="13">
    <location>
        <begin position="442"/>
        <end position="461"/>
    </location>
</feature>
<evidence type="ECO:0000256" key="9">
    <source>
        <dbReference type="ARBA" id="ARBA00023136"/>
    </source>
</evidence>
<feature type="transmembrane region" description="Helical" evidence="13">
    <location>
        <begin position="21"/>
        <end position="40"/>
    </location>
</feature>
<keyword evidence="4 13" id="KW-0812">Transmembrane</keyword>
<dbReference type="PANTHER" id="PTHR11662">
    <property type="entry name" value="SOLUTE CARRIER FAMILY 17"/>
    <property type="match status" value="1"/>
</dbReference>
<dbReference type="CDD" id="cd17318">
    <property type="entry name" value="MFS_SLC17"/>
    <property type="match status" value="1"/>
</dbReference>
<feature type="domain" description="Major facilitator superfamily (MFS) profile" evidence="14">
    <location>
        <begin position="27"/>
        <end position="466"/>
    </location>
</feature>
<name>A0A6J2U1D2_DROLE</name>
<dbReference type="FunFam" id="1.20.1250.20:FF:000003">
    <property type="entry name" value="Solute carrier family 17 member 3"/>
    <property type="match status" value="1"/>
</dbReference>
<evidence type="ECO:0000256" key="11">
    <source>
        <dbReference type="ARBA" id="ARBA00054632"/>
    </source>
</evidence>
<accession>A0A6J2U1D2</accession>
<dbReference type="FunFam" id="1.20.1250.20:FF:000144">
    <property type="entry name" value="Picot, isoform B"/>
    <property type="match status" value="1"/>
</dbReference>
<dbReference type="RefSeq" id="XP_030381263.1">
    <property type="nucleotide sequence ID" value="XM_030525403.1"/>
</dbReference>
<reference evidence="16" key="1">
    <citation type="submission" date="2025-08" db="UniProtKB">
        <authorList>
            <consortium name="RefSeq"/>
        </authorList>
    </citation>
    <scope>IDENTIFICATION</scope>
    <source>
        <strain evidence="16">11010-0011.00</strain>
        <tissue evidence="16">Whole body</tissue>
    </source>
</reference>
<dbReference type="GO" id="GO:0006814">
    <property type="term" value="P:sodium ion transport"/>
    <property type="evidence" value="ECO:0007669"/>
    <property type="project" value="UniProtKB-KW"/>
</dbReference>
<sequence>MTSILNMVRRNQKYANEKLIGVRHIQCILSFFCLSLAYALRVNLSVGLVAMTDKDDFNETEILGNKPRFLGIDINYYDFTETQKSLMLSSFFWGYIFTQVPGGYIAQRYGAKMILLVGLIICSILTILTPFVIALGGWQGLCAVRALEGLTQGAVHPATHTLLAKWSPAKDRGMLATICYSGAQFGTILMLGTSGIIAESFMRWPGIFYISGICGFLWAVFWFFFAASTPDKNRYISPEELKYIEDSRSAGKVHAGTELAPTPWFDIFISMPFLSLLVVHCTHMWGYWTLLTQIPSYLKNIFGVDMKSSALLSSLPYAVMLVLSFFFVWISKLLQKKDSLSLSFNRKLFNSIGHWIPMISLIALGYVPSNHSNVAVALLTITVGISAATYLGFQVNHIDLSPNYAGTLMGITNAAANIASGIAPLASGAIVQDPKNINEWRLVFFLAAFFYFIGNLMFVVFGKTDVQWWDSPNDLSISIYIEQEVPLTTKKEQERNNA</sequence>
<keyword evidence="5" id="KW-0769">Symport</keyword>
<evidence type="ECO:0000256" key="5">
    <source>
        <dbReference type="ARBA" id="ARBA00022847"/>
    </source>
</evidence>
<dbReference type="GO" id="GO:0006820">
    <property type="term" value="P:monoatomic anion transport"/>
    <property type="evidence" value="ECO:0007669"/>
    <property type="project" value="TreeGrafter"/>
</dbReference>
<evidence type="ECO:0000256" key="1">
    <source>
        <dbReference type="ARBA" id="ARBA00004141"/>
    </source>
</evidence>
<keyword evidence="7" id="KW-0915">Sodium</keyword>
<feature type="transmembrane region" description="Helical" evidence="13">
    <location>
        <begin position="267"/>
        <end position="288"/>
    </location>
</feature>
<comment type="subcellular location">
    <subcellularLocation>
        <location evidence="1">Membrane</location>
        <topology evidence="1">Multi-pass membrane protein</topology>
    </subcellularLocation>
</comment>
<dbReference type="PANTHER" id="PTHR11662:SF280">
    <property type="entry name" value="FI21844P1-RELATED"/>
    <property type="match status" value="1"/>
</dbReference>
<dbReference type="CTD" id="46085"/>
<evidence type="ECO:0000256" key="6">
    <source>
        <dbReference type="ARBA" id="ARBA00022989"/>
    </source>
</evidence>
<keyword evidence="3" id="KW-0813">Transport</keyword>
<dbReference type="GeneID" id="115629087"/>
<keyword evidence="15" id="KW-1185">Reference proteome</keyword>
<feature type="transmembrane region" description="Helical" evidence="13">
    <location>
        <begin position="348"/>
        <end position="367"/>
    </location>
</feature>
<dbReference type="PROSITE" id="PS50850">
    <property type="entry name" value="MFS"/>
    <property type="match status" value="1"/>
</dbReference>
<feature type="transmembrane region" description="Helical" evidence="13">
    <location>
        <begin position="309"/>
        <end position="328"/>
    </location>
</feature>
<protein>
    <recommendedName>
        <fullName evidence="12">Putative inorganic phosphate cotransporter</fullName>
    </recommendedName>
</protein>
<dbReference type="InterPro" id="IPR036259">
    <property type="entry name" value="MFS_trans_sf"/>
</dbReference>
<evidence type="ECO:0000256" key="12">
    <source>
        <dbReference type="ARBA" id="ARBA00068450"/>
    </source>
</evidence>
<feature type="transmembrane region" description="Helical" evidence="13">
    <location>
        <begin position="113"/>
        <end position="138"/>
    </location>
</feature>
<dbReference type="Pfam" id="PF07690">
    <property type="entry name" value="MFS_1"/>
    <property type="match status" value="1"/>
</dbReference>
<evidence type="ECO:0000256" key="13">
    <source>
        <dbReference type="SAM" id="Phobius"/>
    </source>
</evidence>
<keyword evidence="8" id="KW-0406">Ion transport</keyword>
<organism evidence="15 16">
    <name type="scientific">Drosophila lebanonensis</name>
    <name type="common">Fruit fly</name>
    <name type="synonym">Scaptodrosophila lebanonensis</name>
    <dbReference type="NCBI Taxonomy" id="7225"/>
    <lineage>
        <taxon>Eukaryota</taxon>
        <taxon>Metazoa</taxon>
        <taxon>Ecdysozoa</taxon>
        <taxon>Arthropoda</taxon>
        <taxon>Hexapoda</taxon>
        <taxon>Insecta</taxon>
        <taxon>Pterygota</taxon>
        <taxon>Neoptera</taxon>
        <taxon>Endopterygota</taxon>
        <taxon>Diptera</taxon>
        <taxon>Brachycera</taxon>
        <taxon>Muscomorpha</taxon>
        <taxon>Ephydroidea</taxon>
        <taxon>Drosophilidae</taxon>
        <taxon>Scaptodrosophila</taxon>
    </lineage>
</organism>
<evidence type="ECO:0000256" key="8">
    <source>
        <dbReference type="ARBA" id="ARBA00023065"/>
    </source>
</evidence>
<feature type="transmembrane region" description="Helical" evidence="13">
    <location>
        <begin position="405"/>
        <end position="430"/>
    </location>
</feature>
<evidence type="ECO:0000256" key="3">
    <source>
        <dbReference type="ARBA" id="ARBA00022448"/>
    </source>
</evidence>
<dbReference type="GO" id="GO:0015293">
    <property type="term" value="F:symporter activity"/>
    <property type="evidence" value="ECO:0007669"/>
    <property type="project" value="UniProtKB-KW"/>
</dbReference>
<evidence type="ECO:0000313" key="15">
    <source>
        <dbReference type="Proteomes" id="UP000504634"/>
    </source>
</evidence>
<evidence type="ECO:0000256" key="7">
    <source>
        <dbReference type="ARBA" id="ARBA00023053"/>
    </source>
</evidence>
<evidence type="ECO:0000256" key="4">
    <source>
        <dbReference type="ARBA" id="ARBA00022692"/>
    </source>
</evidence>
<evidence type="ECO:0000256" key="10">
    <source>
        <dbReference type="ARBA" id="ARBA00023201"/>
    </source>
</evidence>
<feature type="transmembrane region" description="Helical" evidence="13">
    <location>
        <begin position="86"/>
        <end position="106"/>
    </location>
</feature>
<feature type="transmembrane region" description="Helical" evidence="13">
    <location>
        <begin position="173"/>
        <end position="192"/>
    </location>
</feature>
<evidence type="ECO:0000313" key="16">
    <source>
        <dbReference type="RefSeq" id="XP_030381263.1"/>
    </source>
</evidence>
<comment type="function">
    <text evidence="11">May be an inorganic phosphate cotransporter.</text>
</comment>
<dbReference type="GO" id="GO:0016020">
    <property type="term" value="C:membrane"/>
    <property type="evidence" value="ECO:0007669"/>
    <property type="project" value="UniProtKB-SubCell"/>
</dbReference>
<evidence type="ECO:0000256" key="2">
    <source>
        <dbReference type="ARBA" id="ARBA00008586"/>
    </source>
</evidence>
<feature type="transmembrane region" description="Helical" evidence="13">
    <location>
        <begin position="374"/>
        <end position="393"/>
    </location>
</feature>
<feature type="transmembrane region" description="Helical" evidence="13">
    <location>
        <begin position="204"/>
        <end position="225"/>
    </location>
</feature>
<dbReference type="Proteomes" id="UP000504634">
    <property type="component" value="Unplaced"/>
</dbReference>
<comment type="similarity">
    <text evidence="2">Belongs to the major facilitator superfamily. Sodium/anion cotransporter family.</text>
</comment>
<dbReference type="Gene3D" id="1.20.1250.20">
    <property type="entry name" value="MFS general substrate transporter like domains"/>
    <property type="match status" value="2"/>
</dbReference>
<gene>
    <name evidence="16" type="primary">LOC115629087</name>
</gene>
<proteinExistence type="inferred from homology"/>
<dbReference type="AlphaFoldDB" id="A0A6J2U1D2"/>
<keyword evidence="10" id="KW-0739">Sodium transport</keyword>
<dbReference type="InterPro" id="IPR011701">
    <property type="entry name" value="MFS"/>
</dbReference>
<dbReference type="InterPro" id="IPR020846">
    <property type="entry name" value="MFS_dom"/>
</dbReference>